<accession>A0A084JWD7</accession>
<dbReference type="InterPro" id="IPR041711">
    <property type="entry name" value="Met-tRNA-FMT_N"/>
</dbReference>
<dbReference type="Gene3D" id="3.40.50.12230">
    <property type="match status" value="1"/>
</dbReference>
<dbReference type="GO" id="GO:0005829">
    <property type="term" value="C:cytosol"/>
    <property type="evidence" value="ECO:0007669"/>
    <property type="project" value="TreeGrafter"/>
</dbReference>
<comment type="function">
    <text evidence="5">Attaches a formyl group to the free amino group of methionyl-tRNA(fMet). The formyl group appears to play a dual role in the initiator identity of N-formylmethionyl-tRNA by promoting its recognition by IF2 and preventing the misappropriation of this tRNA by the elongation apparatus.</text>
</comment>
<dbReference type="SUPFAM" id="SSF50486">
    <property type="entry name" value="FMT C-terminal domain-like"/>
    <property type="match status" value="1"/>
</dbReference>
<evidence type="ECO:0000313" key="11">
    <source>
        <dbReference type="Proteomes" id="UP000239997"/>
    </source>
</evidence>
<evidence type="ECO:0000256" key="5">
    <source>
        <dbReference type="HAMAP-Rule" id="MF_00182"/>
    </source>
</evidence>
<dbReference type="EC" id="2.1.2.9" evidence="2 5"/>
<dbReference type="Proteomes" id="UP000239997">
    <property type="component" value="Unassembled WGS sequence"/>
</dbReference>
<dbReference type="Pfam" id="PF00551">
    <property type="entry name" value="Formyl_trans_N"/>
    <property type="match status" value="1"/>
</dbReference>
<sequence length="319" mass="35457">MDKPLKIVFFGTPEFATGVLETLHNSHHQIVAVVTAVDKPAGRGRKLNESHVKQFAIQNNIPVLQPSNLKAPEFTKELKSYNADLQVIVAFRMLPKVVWNMPAMGTFNLHASLLPEYRGAAPINWAIINQESQSGVTTFFIDEKIDTGAIIDQQSCDIDENETVGTLYKKLMDMGSILSLNTVNNIAAGKITTQTQPMKDTLKEAPKLNAANTTIDWNNSTKAVNAMVRGLYPFPVAKAVLIQENIETVKIYQTSVRLEKHKMNPGSIVIEDDIFKVACTDGFLIIDEMQLPNKKRMDVKSLLNGYNFSADARFHNGLL</sequence>
<comment type="catalytic activity">
    <reaction evidence="5">
        <text>L-methionyl-tRNA(fMet) + (6R)-10-formyltetrahydrofolate = N-formyl-L-methionyl-tRNA(fMet) + (6S)-5,6,7,8-tetrahydrofolate + H(+)</text>
        <dbReference type="Rhea" id="RHEA:24380"/>
        <dbReference type="Rhea" id="RHEA-COMP:9952"/>
        <dbReference type="Rhea" id="RHEA-COMP:9953"/>
        <dbReference type="ChEBI" id="CHEBI:15378"/>
        <dbReference type="ChEBI" id="CHEBI:57453"/>
        <dbReference type="ChEBI" id="CHEBI:78530"/>
        <dbReference type="ChEBI" id="CHEBI:78844"/>
        <dbReference type="ChEBI" id="CHEBI:195366"/>
        <dbReference type="EC" id="2.1.2.9"/>
    </reaction>
</comment>
<dbReference type="EMBL" id="PVNA01000003">
    <property type="protein sequence ID" value="PRX13606.1"/>
    <property type="molecule type" value="Genomic_DNA"/>
</dbReference>
<dbReference type="SUPFAM" id="SSF53328">
    <property type="entry name" value="Formyltransferase"/>
    <property type="match status" value="1"/>
</dbReference>
<dbReference type="Proteomes" id="UP000028531">
    <property type="component" value="Unassembled WGS sequence"/>
</dbReference>
<evidence type="ECO:0000256" key="4">
    <source>
        <dbReference type="ARBA" id="ARBA00022917"/>
    </source>
</evidence>
<keyword evidence="11" id="KW-1185">Reference proteome</keyword>
<dbReference type="CDD" id="cd08704">
    <property type="entry name" value="Met_tRNA_FMT_C"/>
    <property type="match status" value="1"/>
</dbReference>
<keyword evidence="3 5" id="KW-0808">Transferase</keyword>
<dbReference type="RefSeq" id="WP_036585006.1">
    <property type="nucleotide sequence ID" value="NZ_JPJI01000032.1"/>
</dbReference>
<evidence type="ECO:0000256" key="3">
    <source>
        <dbReference type="ARBA" id="ARBA00022679"/>
    </source>
</evidence>
<comment type="similarity">
    <text evidence="1 5">Belongs to the Fmt family.</text>
</comment>
<evidence type="ECO:0000313" key="10">
    <source>
        <dbReference type="Proteomes" id="UP000028531"/>
    </source>
</evidence>
<dbReference type="PANTHER" id="PTHR11138:SF5">
    <property type="entry name" value="METHIONYL-TRNA FORMYLTRANSFERASE, MITOCHONDRIAL"/>
    <property type="match status" value="1"/>
</dbReference>
<dbReference type="AlphaFoldDB" id="A0A084JWD7"/>
<feature type="domain" description="Formyl transferase N-terminal" evidence="6">
    <location>
        <begin position="6"/>
        <end position="177"/>
    </location>
</feature>
<dbReference type="NCBIfam" id="TIGR00460">
    <property type="entry name" value="fmt"/>
    <property type="match status" value="1"/>
</dbReference>
<reference evidence="8 10" key="1">
    <citation type="submission" date="2014-07" db="EMBL/GenBank/DDBJ databases">
        <title>Draft genome sequence of Nonlabens ulvanivorans, an ulvan degrading bacterium.</title>
        <authorList>
            <person name="Kopel M."/>
            <person name="Helbert W."/>
            <person name="Henrissat B."/>
            <person name="Doniger T."/>
            <person name="Banin E."/>
        </authorList>
    </citation>
    <scope>NUCLEOTIDE SEQUENCE [LARGE SCALE GENOMIC DNA]</scope>
    <source>
        <strain evidence="8 10">PLR</strain>
    </source>
</reference>
<keyword evidence="4 5" id="KW-0648">Protein biosynthesis</keyword>
<dbReference type="InterPro" id="IPR005793">
    <property type="entry name" value="Formyl_trans_C"/>
</dbReference>
<feature type="binding site" evidence="5">
    <location>
        <begin position="112"/>
        <end position="115"/>
    </location>
    <ligand>
        <name>(6S)-5,6,7,8-tetrahydrofolate</name>
        <dbReference type="ChEBI" id="CHEBI:57453"/>
    </ligand>
</feature>
<name>A0A084JWD7_NONUL</name>
<evidence type="ECO:0000259" key="7">
    <source>
        <dbReference type="Pfam" id="PF02911"/>
    </source>
</evidence>
<evidence type="ECO:0000256" key="1">
    <source>
        <dbReference type="ARBA" id="ARBA00010699"/>
    </source>
</evidence>
<dbReference type="Pfam" id="PF02911">
    <property type="entry name" value="Formyl_trans_C"/>
    <property type="match status" value="1"/>
</dbReference>
<dbReference type="InterPro" id="IPR036477">
    <property type="entry name" value="Formyl_transf_N_sf"/>
</dbReference>
<dbReference type="InterPro" id="IPR005794">
    <property type="entry name" value="Fmt"/>
</dbReference>
<reference evidence="9 11" key="2">
    <citation type="submission" date="2018-03" db="EMBL/GenBank/DDBJ databases">
        <title>Genomic Encyclopedia of Archaeal and Bacterial Type Strains, Phase II (KMG-II): from individual species to whole genera.</title>
        <authorList>
            <person name="Goeker M."/>
        </authorList>
    </citation>
    <scope>NUCLEOTIDE SEQUENCE [LARGE SCALE GENOMIC DNA]</scope>
    <source>
        <strain evidence="9 11">DSM 22727</strain>
    </source>
</reference>
<dbReference type="InterPro" id="IPR002376">
    <property type="entry name" value="Formyl_transf_N"/>
</dbReference>
<protein>
    <recommendedName>
        <fullName evidence="2 5">Methionyl-tRNA formyltransferase</fullName>
        <ecNumber evidence="2 5">2.1.2.9</ecNumber>
    </recommendedName>
</protein>
<dbReference type="OrthoDB" id="9802815at2"/>
<dbReference type="InterPro" id="IPR011034">
    <property type="entry name" value="Formyl_transferase-like_C_sf"/>
</dbReference>
<dbReference type="CDD" id="cd08646">
    <property type="entry name" value="FMT_core_Met-tRNA-FMT_N"/>
    <property type="match status" value="1"/>
</dbReference>
<dbReference type="HAMAP" id="MF_00182">
    <property type="entry name" value="Formyl_trans"/>
    <property type="match status" value="1"/>
</dbReference>
<comment type="caution">
    <text evidence="8">The sequence shown here is derived from an EMBL/GenBank/DDBJ whole genome shotgun (WGS) entry which is preliminary data.</text>
</comment>
<dbReference type="GO" id="GO:0004479">
    <property type="term" value="F:methionyl-tRNA formyltransferase activity"/>
    <property type="evidence" value="ECO:0007669"/>
    <property type="project" value="UniProtKB-UniRule"/>
</dbReference>
<dbReference type="PANTHER" id="PTHR11138">
    <property type="entry name" value="METHIONYL-TRNA FORMYLTRANSFERASE"/>
    <property type="match status" value="1"/>
</dbReference>
<evidence type="ECO:0000259" key="6">
    <source>
        <dbReference type="Pfam" id="PF00551"/>
    </source>
</evidence>
<gene>
    <name evidence="5" type="primary">fmt</name>
    <name evidence="8" type="ORF">IL45_14230</name>
    <name evidence="9" type="ORF">LY02_01850</name>
</gene>
<dbReference type="EMBL" id="JPJI01000032">
    <property type="protein sequence ID" value="KEZ93271.1"/>
    <property type="molecule type" value="Genomic_DNA"/>
</dbReference>
<proteinExistence type="inferred from homology"/>
<feature type="domain" description="Formyl transferase C-terminal" evidence="7">
    <location>
        <begin position="207"/>
        <end position="307"/>
    </location>
</feature>
<organism evidence="8 10">
    <name type="scientific">Nonlabens ulvanivorans</name>
    <name type="common">Persicivirga ulvanivorans</name>
    <dbReference type="NCBI Taxonomy" id="906888"/>
    <lineage>
        <taxon>Bacteria</taxon>
        <taxon>Pseudomonadati</taxon>
        <taxon>Bacteroidota</taxon>
        <taxon>Flavobacteriia</taxon>
        <taxon>Flavobacteriales</taxon>
        <taxon>Flavobacteriaceae</taxon>
        <taxon>Nonlabens</taxon>
    </lineage>
</organism>
<dbReference type="InterPro" id="IPR044135">
    <property type="entry name" value="Met-tRNA-FMT_C"/>
</dbReference>
<evidence type="ECO:0000256" key="2">
    <source>
        <dbReference type="ARBA" id="ARBA00012261"/>
    </source>
</evidence>
<evidence type="ECO:0000313" key="8">
    <source>
        <dbReference type="EMBL" id="KEZ93271.1"/>
    </source>
</evidence>
<evidence type="ECO:0000313" key="9">
    <source>
        <dbReference type="EMBL" id="PRX13606.1"/>
    </source>
</evidence>